<keyword evidence="9" id="KW-1185">Reference proteome</keyword>
<dbReference type="Pfam" id="PF02618">
    <property type="entry name" value="YceG"/>
    <property type="match status" value="1"/>
</dbReference>
<dbReference type="EC" id="4.2.2.29" evidence="7"/>
<name>A0A0R3K272_CALMK</name>
<protein>
    <recommendedName>
        <fullName evidence="7">Endolytic murein transglycosylase</fullName>
        <ecNumber evidence="7">4.2.2.29</ecNumber>
    </recommendedName>
    <alternativeName>
        <fullName evidence="7">Peptidoglycan lytic transglycosylase</fullName>
    </alternativeName>
    <alternativeName>
        <fullName evidence="7">Peptidoglycan polymerization terminase</fullName>
    </alternativeName>
</protein>
<evidence type="ECO:0000256" key="4">
    <source>
        <dbReference type="ARBA" id="ARBA00023136"/>
    </source>
</evidence>
<proteinExistence type="inferred from homology"/>
<keyword evidence="5 7" id="KW-0456">Lyase</keyword>
<dbReference type="GO" id="GO:0008932">
    <property type="term" value="F:lytic endotransglycosylase activity"/>
    <property type="evidence" value="ECO:0007669"/>
    <property type="project" value="UniProtKB-UniRule"/>
</dbReference>
<evidence type="ECO:0000256" key="7">
    <source>
        <dbReference type="HAMAP-Rule" id="MF_02065"/>
    </source>
</evidence>
<evidence type="ECO:0000256" key="6">
    <source>
        <dbReference type="ARBA" id="ARBA00023316"/>
    </source>
</evidence>
<feature type="site" description="Important for catalytic activity" evidence="7">
    <location>
        <position position="218"/>
    </location>
</feature>
<dbReference type="Proteomes" id="UP000052015">
    <property type="component" value="Unassembled WGS sequence"/>
</dbReference>
<sequence length="333" mass="38655">MKKIVLIAIAVALLLSSFYFYNQYKENMKTYHKSDVYFTIKSGDTLSKITDELFNKKIIKSKTFFKLYTRYKGLDTKLKSGSYLIKAGIDIDELLKKLSSGKSDYKIITIPEGFNLHQIAQRLENNGFIKKDELLNAKISDYDKANLFDNDKKVFYELEGYLFPDTYYIPYTAQSTEVISILFNQFAKNYSQEFRNRAKELGLKNSQIITIASLIEKEAANDDERKRIAGVIYNRLRLNMPLQIDATVIYGITKGEKNIPRLYNKDYQYESVYNTYKFTGLPPGPIASPGIKSIEAALYPEEHDYLYYVYTGEGHVFSKTYQEHLKNVNKYIK</sequence>
<dbReference type="NCBIfam" id="TIGR00247">
    <property type="entry name" value="endolytic transglycosylase MltG"/>
    <property type="match status" value="1"/>
</dbReference>
<evidence type="ECO:0000256" key="5">
    <source>
        <dbReference type="ARBA" id="ARBA00023239"/>
    </source>
</evidence>
<dbReference type="STRING" id="908809.ABG79_00710"/>
<evidence type="ECO:0000313" key="9">
    <source>
        <dbReference type="Proteomes" id="UP000052015"/>
    </source>
</evidence>
<evidence type="ECO:0000256" key="1">
    <source>
        <dbReference type="ARBA" id="ARBA00022475"/>
    </source>
</evidence>
<evidence type="ECO:0000313" key="8">
    <source>
        <dbReference type="EMBL" id="KRQ87372.1"/>
    </source>
</evidence>
<keyword evidence="1 7" id="KW-1003">Cell membrane</keyword>
<dbReference type="EMBL" id="LKHP01000003">
    <property type="protein sequence ID" value="KRQ87372.1"/>
    <property type="molecule type" value="Genomic_DNA"/>
</dbReference>
<dbReference type="GO" id="GO:0005886">
    <property type="term" value="C:plasma membrane"/>
    <property type="evidence" value="ECO:0007669"/>
    <property type="project" value="UniProtKB-UniRule"/>
</dbReference>
<comment type="similarity">
    <text evidence="7">Belongs to the transglycosylase MltG family.</text>
</comment>
<organism evidence="8 9">
    <name type="scientific">Caloramator mitchellensis</name>
    <dbReference type="NCBI Taxonomy" id="908809"/>
    <lineage>
        <taxon>Bacteria</taxon>
        <taxon>Bacillati</taxon>
        <taxon>Bacillota</taxon>
        <taxon>Clostridia</taxon>
        <taxon>Eubacteriales</taxon>
        <taxon>Clostridiaceae</taxon>
        <taxon>Caloramator</taxon>
    </lineage>
</organism>
<dbReference type="RefSeq" id="WP_160318213.1">
    <property type="nucleotide sequence ID" value="NZ_LKHP01000003.1"/>
</dbReference>
<comment type="catalytic activity">
    <reaction evidence="7">
        <text>a peptidoglycan chain = a peptidoglycan chain with N-acetyl-1,6-anhydromuramyl-[peptide] at the reducing end + a peptidoglycan chain with N-acetylglucosamine at the non-reducing end.</text>
        <dbReference type="EC" id="4.2.2.29"/>
    </reaction>
</comment>
<gene>
    <name evidence="7" type="primary">mltG</name>
    <name evidence="8" type="ORF">ABG79_00710</name>
</gene>
<reference evidence="8 9" key="1">
    <citation type="submission" date="2015-09" db="EMBL/GenBank/DDBJ databases">
        <title>Draft genome sequence of a Caloramator mitchellensis, a moderate thermophile from the Great Artesian Basin of Australia.</title>
        <authorList>
            <person name="Patel B.K."/>
        </authorList>
    </citation>
    <scope>NUCLEOTIDE SEQUENCE [LARGE SCALE GENOMIC DNA]</scope>
    <source>
        <strain evidence="8 9">VF08</strain>
    </source>
</reference>
<keyword evidence="3 7" id="KW-1133">Transmembrane helix</keyword>
<comment type="function">
    <text evidence="7">Functions as a peptidoglycan terminase that cleaves nascent peptidoglycan strands endolytically to terminate their elongation.</text>
</comment>
<dbReference type="OrthoDB" id="9814591at2"/>
<keyword evidence="2 7" id="KW-0812">Transmembrane</keyword>
<dbReference type="CDD" id="cd08010">
    <property type="entry name" value="MltG_like"/>
    <property type="match status" value="1"/>
</dbReference>
<dbReference type="GO" id="GO:0071555">
    <property type="term" value="P:cell wall organization"/>
    <property type="evidence" value="ECO:0007669"/>
    <property type="project" value="UniProtKB-KW"/>
</dbReference>
<keyword evidence="4 7" id="KW-0472">Membrane</keyword>
<dbReference type="InterPro" id="IPR003770">
    <property type="entry name" value="MLTG-like"/>
</dbReference>
<evidence type="ECO:0000256" key="3">
    <source>
        <dbReference type="ARBA" id="ARBA00022989"/>
    </source>
</evidence>
<dbReference type="PANTHER" id="PTHR30518:SF2">
    <property type="entry name" value="ENDOLYTIC MUREIN TRANSGLYCOSYLASE"/>
    <property type="match status" value="1"/>
</dbReference>
<dbReference type="Gene3D" id="3.30.1490.480">
    <property type="entry name" value="Endolytic murein transglycosylase"/>
    <property type="match status" value="2"/>
</dbReference>
<accession>A0A0R3K272</accession>
<keyword evidence="6 7" id="KW-0961">Cell wall biogenesis/degradation</keyword>
<evidence type="ECO:0000256" key="2">
    <source>
        <dbReference type="ARBA" id="ARBA00022692"/>
    </source>
</evidence>
<dbReference type="AlphaFoldDB" id="A0A0R3K272"/>
<dbReference type="Gene3D" id="3.30.160.60">
    <property type="entry name" value="Classic Zinc Finger"/>
    <property type="match status" value="1"/>
</dbReference>
<dbReference type="PANTHER" id="PTHR30518">
    <property type="entry name" value="ENDOLYTIC MUREIN TRANSGLYCOSYLASE"/>
    <property type="match status" value="1"/>
</dbReference>
<dbReference type="HAMAP" id="MF_02065">
    <property type="entry name" value="MltG"/>
    <property type="match status" value="1"/>
</dbReference>
<comment type="caution">
    <text evidence="8">The sequence shown here is derived from an EMBL/GenBank/DDBJ whole genome shotgun (WGS) entry which is preliminary data.</text>
</comment>
<dbReference type="GO" id="GO:0009252">
    <property type="term" value="P:peptidoglycan biosynthetic process"/>
    <property type="evidence" value="ECO:0007669"/>
    <property type="project" value="UniProtKB-UniRule"/>
</dbReference>
<dbReference type="PATRIC" id="fig|908809.3.peg.716"/>